<evidence type="ECO:0000313" key="3">
    <source>
        <dbReference type="Proteomes" id="UP000523161"/>
    </source>
</evidence>
<sequence length="406" mass="46620">MKFQSSSTVQVVLVEGSTDRYICSVDYVKSRKSYLIERNVFDVIKFCYEPRTKEEIKCFSLQSGAISENQFDNFFSEFLLKKGIIRDSSVKETLILSSPLLRIKLRLLSPVVVNFLVKPLAGLFSINAAVILALVFLTSLIHISVYIYNGDFSRQSAVLNWSDSITVIALIGAGLIFHELGHAAAAYKYGCRKVEIGVGWYIYFIVFYAELSEAWRLKPEKRLIIDCAGGYFQSIFGAVLWLVFIYTEQFVFMSAAALLALYSLFNLNPFFRMDGYWIASDLMRITNLRTTAFGVIKRLFTTPLQLIQDMRINHGSLQRTVFFYAMAMVLFYTWFSYYVYSSLFPTSLKVFYDVSNAALVNKFDLTELTISLAQLLWHGLIIYFVIYFSASMVKQIFEAIRAKYRV</sequence>
<gene>
    <name evidence="2" type="ORF">HRH59_17980</name>
</gene>
<dbReference type="Proteomes" id="UP000523161">
    <property type="component" value="Unassembled WGS sequence"/>
</dbReference>
<feature type="transmembrane region" description="Helical" evidence="1">
    <location>
        <begin position="223"/>
        <end position="244"/>
    </location>
</feature>
<dbReference type="GO" id="GO:0006508">
    <property type="term" value="P:proteolysis"/>
    <property type="evidence" value="ECO:0007669"/>
    <property type="project" value="UniProtKB-KW"/>
</dbReference>
<dbReference type="EMBL" id="JABSOD010000029">
    <property type="protein sequence ID" value="NRQ44431.1"/>
    <property type="molecule type" value="Genomic_DNA"/>
</dbReference>
<feature type="transmembrane region" description="Helical" evidence="1">
    <location>
        <begin position="160"/>
        <end position="178"/>
    </location>
</feature>
<evidence type="ECO:0000313" key="2">
    <source>
        <dbReference type="EMBL" id="NRQ44431.1"/>
    </source>
</evidence>
<dbReference type="AlphaFoldDB" id="A0A7Y5EKJ0"/>
<evidence type="ECO:0000256" key="1">
    <source>
        <dbReference type="SAM" id="Phobius"/>
    </source>
</evidence>
<comment type="caution">
    <text evidence="2">The sequence shown here is derived from an EMBL/GenBank/DDBJ whole genome shotgun (WGS) entry which is preliminary data.</text>
</comment>
<feature type="transmembrane region" description="Helical" evidence="1">
    <location>
        <begin position="130"/>
        <end position="148"/>
    </location>
</feature>
<dbReference type="GO" id="GO:0008233">
    <property type="term" value="F:peptidase activity"/>
    <property type="evidence" value="ECO:0007669"/>
    <property type="project" value="UniProtKB-KW"/>
</dbReference>
<keyword evidence="1" id="KW-0472">Membrane</keyword>
<accession>A0A7Y5EKJ0</accession>
<proteinExistence type="predicted"/>
<feature type="transmembrane region" description="Helical" evidence="1">
    <location>
        <begin position="250"/>
        <end position="267"/>
    </location>
</feature>
<keyword evidence="1" id="KW-0812">Transmembrane</keyword>
<feature type="transmembrane region" description="Helical" evidence="1">
    <location>
        <begin position="198"/>
        <end position="216"/>
    </location>
</feature>
<protein>
    <submittedName>
        <fullName evidence="2">Site-2 protease family protein</fullName>
    </submittedName>
</protein>
<keyword evidence="3" id="KW-1185">Reference proteome</keyword>
<feature type="transmembrane region" description="Helical" evidence="1">
    <location>
        <begin position="321"/>
        <end position="340"/>
    </location>
</feature>
<keyword evidence="2" id="KW-0645">Protease</keyword>
<organism evidence="2 3">
    <name type="scientific">Rheinheimera lutimaris</name>
    <dbReference type="NCBI Taxonomy" id="2740584"/>
    <lineage>
        <taxon>Bacteria</taxon>
        <taxon>Pseudomonadati</taxon>
        <taxon>Pseudomonadota</taxon>
        <taxon>Gammaproteobacteria</taxon>
        <taxon>Chromatiales</taxon>
        <taxon>Chromatiaceae</taxon>
        <taxon>Rheinheimera</taxon>
    </lineage>
</organism>
<keyword evidence="2" id="KW-0378">Hydrolase</keyword>
<dbReference type="RefSeq" id="WP_173502657.1">
    <property type="nucleotide sequence ID" value="NZ_JABSOD010000029.1"/>
</dbReference>
<name>A0A7Y5EKJ0_9GAMM</name>
<feature type="transmembrane region" description="Helical" evidence="1">
    <location>
        <begin position="375"/>
        <end position="397"/>
    </location>
</feature>
<reference evidence="2 3" key="1">
    <citation type="submission" date="2020-06" db="EMBL/GenBank/DDBJ databases">
        <title>Rheinheimera sp. nov., a marine bacterium isolated from coastal.</title>
        <authorList>
            <person name="Yu Q."/>
            <person name="Qi Y."/>
            <person name="Pu J."/>
        </authorList>
    </citation>
    <scope>NUCLEOTIDE SEQUENCE [LARGE SCALE GENOMIC DNA]</scope>
    <source>
        <strain evidence="2 3">YQF-2</strain>
    </source>
</reference>
<keyword evidence="1" id="KW-1133">Transmembrane helix</keyword>